<dbReference type="Gene3D" id="3.40.190.10">
    <property type="entry name" value="Periplasmic binding protein-like II"/>
    <property type="match status" value="2"/>
</dbReference>
<evidence type="ECO:0000259" key="5">
    <source>
        <dbReference type="SMART" id="SM00062"/>
    </source>
</evidence>
<evidence type="ECO:0000256" key="2">
    <source>
        <dbReference type="ARBA" id="ARBA00010333"/>
    </source>
</evidence>
<dbReference type="GO" id="GO:0030313">
    <property type="term" value="C:cell envelope"/>
    <property type="evidence" value="ECO:0007669"/>
    <property type="project" value="UniProtKB-SubCell"/>
</dbReference>
<dbReference type="SMART" id="SM00062">
    <property type="entry name" value="PBPb"/>
    <property type="match status" value="1"/>
</dbReference>
<feature type="domain" description="Solute-binding protein family 3/N-terminal" evidence="5">
    <location>
        <begin position="10"/>
        <end position="233"/>
    </location>
</feature>
<name>A0A414NYE0_9FIRM</name>
<evidence type="ECO:0000256" key="3">
    <source>
        <dbReference type="ARBA" id="ARBA00022729"/>
    </source>
</evidence>
<dbReference type="OrthoDB" id="8613538at2"/>
<reference evidence="6 7" key="1">
    <citation type="submission" date="2018-08" db="EMBL/GenBank/DDBJ databases">
        <title>A genome reference for cultivated species of the human gut microbiota.</title>
        <authorList>
            <person name="Zou Y."/>
            <person name="Xue W."/>
            <person name="Luo G."/>
        </authorList>
    </citation>
    <scope>NUCLEOTIDE SEQUENCE [LARGE SCALE GENOMIC DNA]</scope>
    <source>
        <strain evidence="6 7">AM25-21AC</strain>
    </source>
</reference>
<dbReference type="InterPro" id="IPR001638">
    <property type="entry name" value="Solute-binding_3/MltF_N"/>
</dbReference>
<gene>
    <name evidence="6" type="ORF">DW674_02085</name>
</gene>
<comment type="caution">
    <text evidence="6">The sequence shown here is derived from an EMBL/GenBank/DDBJ whole genome shotgun (WGS) entry which is preliminary data.</text>
</comment>
<comment type="similarity">
    <text evidence="2 4">Belongs to the bacterial solute-binding protein 3 family.</text>
</comment>
<dbReference type="PROSITE" id="PS01039">
    <property type="entry name" value="SBP_BACTERIAL_3"/>
    <property type="match status" value="1"/>
</dbReference>
<keyword evidence="3" id="KW-0732">Signal</keyword>
<dbReference type="PANTHER" id="PTHR35936">
    <property type="entry name" value="MEMBRANE-BOUND LYTIC MUREIN TRANSGLYCOSYLASE F"/>
    <property type="match status" value="1"/>
</dbReference>
<comment type="subcellular location">
    <subcellularLocation>
        <location evidence="1">Cell envelope</location>
    </subcellularLocation>
</comment>
<dbReference type="PANTHER" id="PTHR35936:SF19">
    <property type="entry name" value="AMINO-ACID-BINDING PROTEIN YXEM-RELATED"/>
    <property type="match status" value="1"/>
</dbReference>
<sequence>MQAMESTEKSLLLGTPGDYRPMAYHEPFTDSYRGFDIELAWRIAAELGYEVVFKEISWDMLAHDAKTDAFDMAIGGISRTPQRKEELILSDSYLETGKTILCREADAARFGSLADVDRPGVRVLYNPGGTNEDFVKTHLHHADCRVFARNAAIPDCIAAGKADVMITETVEAAFYTRQVPALAAPLLAHPFTREAFCIVMSRKRADMVRVVNLVLADFRARGILQGMAKRYFDY</sequence>
<dbReference type="AlphaFoldDB" id="A0A414NYE0"/>
<dbReference type="Proteomes" id="UP000283442">
    <property type="component" value="Unassembled WGS sequence"/>
</dbReference>
<accession>A0A414NYE0</accession>
<organism evidence="6 7">
    <name type="scientific">Mitsuokella multacida</name>
    <dbReference type="NCBI Taxonomy" id="52226"/>
    <lineage>
        <taxon>Bacteria</taxon>
        <taxon>Bacillati</taxon>
        <taxon>Bacillota</taxon>
        <taxon>Negativicutes</taxon>
        <taxon>Selenomonadales</taxon>
        <taxon>Selenomonadaceae</taxon>
        <taxon>Mitsuokella</taxon>
    </lineage>
</organism>
<evidence type="ECO:0000313" key="6">
    <source>
        <dbReference type="EMBL" id="RHF52725.1"/>
    </source>
</evidence>
<dbReference type="SUPFAM" id="SSF53850">
    <property type="entry name" value="Periplasmic binding protein-like II"/>
    <property type="match status" value="1"/>
</dbReference>
<evidence type="ECO:0000313" key="7">
    <source>
        <dbReference type="Proteomes" id="UP000283442"/>
    </source>
</evidence>
<protein>
    <submittedName>
        <fullName evidence="6">Cyclohexadienyl dehydratase</fullName>
    </submittedName>
</protein>
<evidence type="ECO:0000256" key="1">
    <source>
        <dbReference type="ARBA" id="ARBA00004196"/>
    </source>
</evidence>
<dbReference type="EMBL" id="QRHE01000002">
    <property type="protein sequence ID" value="RHF52725.1"/>
    <property type="molecule type" value="Genomic_DNA"/>
</dbReference>
<dbReference type="Pfam" id="PF00497">
    <property type="entry name" value="SBP_bac_3"/>
    <property type="match status" value="1"/>
</dbReference>
<proteinExistence type="inferred from homology"/>
<evidence type="ECO:0000256" key="4">
    <source>
        <dbReference type="RuleBase" id="RU003744"/>
    </source>
</evidence>
<dbReference type="InterPro" id="IPR018313">
    <property type="entry name" value="SBP_3_CS"/>
</dbReference>